<organism evidence="1 2">
    <name type="scientific">Ascobolus immersus RN42</name>
    <dbReference type="NCBI Taxonomy" id="1160509"/>
    <lineage>
        <taxon>Eukaryota</taxon>
        <taxon>Fungi</taxon>
        <taxon>Dikarya</taxon>
        <taxon>Ascomycota</taxon>
        <taxon>Pezizomycotina</taxon>
        <taxon>Pezizomycetes</taxon>
        <taxon>Pezizales</taxon>
        <taxon>Ascobolaceae</taxon>
        <taxon>Ascobolus</taxon>
    </lineage>
</organism>
<dbReference type="EMBL" id="ML119659">
    <property type="protein sequence ID" value="RPA84373.1"/>
    <property type="molecule type" value="Genomic_DNA"/>
</dbReference>
<proteinExistence type="predicted"/>
<reference evidence="1 2" key="1">
    <citation type="journal article" date="2018" name="Nat. Ecol. Evol.">
        <title>Pezizomycetes genomes reveal the molecular basis of ectomycorrhizal truffle lifestyle.</title>
        <authorList>
            <person name="Murat C."/>
            <person name="Payen T."/>
            <person name="Noel B."/>
            <person name="Kuo A."/>
            <person name="Morin E."/>
            <person name="Chen J."/>
            <person name="Kohler A."/>
            <person name="Krizsan K."/>
            <person name="Balestrini R."/>
            <person name="Da Silva C."/>
            <person name="Montanini B."/>
            <person name="Hainaut M."/>
            <person name="Levati E."/>
            <person name="Barry K.W."/>
            <person name="Belfiori B."/>
            <person name="Cichocki N."/>
            <person name="Clum A."/>
            <person name="Dockter R.B."/>
            <person name="Fauchery L."/>
            <person name="Guy J."/>
            <person name="Iotti M."/>
            <person name="Le Tacon F."/>
            <person name="Lindquist E.A."/>
            <person name="Lipzen A."/>
            <person name="Malagnac F."/>
            <person name="Mello A."/>
            <person name="Molinier V."/>
            <person name="Miyauchi S."/>
            <person name="Poulain J."/>
            <person name="Riccioni C."/>
            <person name="Rubini A."/>
            <person name="Sitrit Y."/>
            <person name="Splivallo R."/>
            <person name="Traeger S."/>
            <person name="Wang M."/>
            <person name="Zifcakova L."/>
            <person name="Wipf D."/>
            <person name="Zambonelli A."/>
            <person name="Paolocci F."/>
            <person name="Nowrousian M."/>
            <person name="Ottonello S."/>
            <person name="Baldrian P."/>
            <person name="Spatafora J.W."/>
            <person name="Henrissat B."/>
            <person name="Nagy L.G."/>
            <person name="Aury J.M."/>
            <person name="Wincker P."/>
            <person name="Grigoriev I.V."/>
            <person name="Bonfante P."/>
            <person name="Martin F.M."/>
        </authorList>
    </citation>
    <scope>NUCLEOTIDE SEQUENCE [LARGE SCALE GENOMIC DNA]</scope>
    <source>
        <strain evidence="1 2">RN42</strain>
    </source>
</reference>
<dbReference type="Proteomes" id="UP000275078">
    <property type="component" value="Unassembled WGS sequence"/>
</dbReference>
<keyword evidence="2" id="KW-1185">Reference proteome</keyword>
<sequence length="162" mass="19076">MPSSTRSAAVHSKPQPVRRISRISFKHPPNINPNVVFRNHTIFTSTLVLICRTGHPNVVFQKNIIRFLSVFLCRVCSQHLGRFEGLHLKRPCVWRSVRQELSKCGVFSHDWFSRDMRTRPSPKAMQRRNRWIRWLAVWRPPWRVGYAAHCMTCTGAFLKSRR</sequence>
<protein>
    <submittedName>
        <fullName evidence="1">Uncharacterized protein</fullName>
    </submittedName>
</protein>
<evidence type="ECO:0000313" key="1">
    <source>
        <dbReference type="EMBL" id="RPA84373.1"/>
    </source>
</evidence>
<evidence type="ECO:0000313" key="2">
    <source>
        <dbReference type="Proteomes" id="UP000275078"/>
    </source>
</evidence>
<dbReference type="AlphaFoldDB" id="A0A3N4IDZ8"/>
<gene>
    <name evidence="1" type="ORF">BJ508DRAFT_37407</name>
</gene>
<accession>A0A3N4IDZ8</accession>
<name>A0A3N4IDZ8_ASCIM</name>